<sequence>MIPSTYAPERLDLLRQLEKVKEMEVADGSSEDLLETVGSRSDPVK</sequence>
<evidence type="ECO:0000256" key="1">
    <source>
        <dbReference type="SAM" id="MobiDB-lite"/>
    </source>
</evidence>
<accession>A0A0A9HJF5</accession>
<evidence type="ECO:0000313" key="2">
    <source>
        <dbReference type="EMBL" id="JAE35954.1"/>
    </source>
</evidence>
<protein>
    <submittedName>
        <fullName evidence="2">Uncharacterized protein</fullName>
    </submittedName>
</protein>
<dbReference type="EMBL" id="GBRH01161942">
    <property type="protein sequence ID" value="JAE35954.1"/>
    <property type="molecule type" value="Transcribed_RNA"/>
</dbReference>
<reference evidence="2" key="2">
    <citation type="journal article" date="2015" name="Data Brief">
        <title>Shoot transcriptome of the giant reed, Arundo donax.</title>
        <authorList>
            <person name="Barrero R.A."/>
            <person name="Guerrero F.D."/>
            <person name="Moolhuijzen P."/>
            <person name="Goolsby J.A."/>
            <person name="Tidwell J."/>
            <person name="Bellgard S.E."/>
            <person name="Bellgard M.I."/>
        </authorList>
    </citation>
    <scope>NUCLEOTIDE SEQUENCE</scope>
    <source>
        <tissue evidence="2">Shoot tissue taken approximately 20 cm above the soil surface</tissue>
    </source>
</reference>
<reference evidence="2" key="1">
    <citation type="submission" date="2014-09" db="EMBL/GenBank/DDBJ databases">
        <authorList>
            <person name="Magalhaes I.L.F."/>
            <person name="Oliveira U."/>
            <person name="Santos F.R."/>
            <person name="Vidigal T.H.D.A."/>
            <person name="Brescovit A.D."/>
            <person name="Santos A.J."/>
        </authorList>
    </citation>
    <scope>NUCLEOTIDE SEQUENCE</scope>
    <source>
        <tissue evidence="2">Shoot tissue taken approximately 20 cm above the soil surface</tissue>
    </source>
</reference>
<organism evidence="2">
    <name type="scientific">Arundo donax</name>
    <name type="common">Giant reed</name>
    <name type="synonym">Donax arundinaceus</name>
    <dbReference type="NCBI Taxonomy" id="35708"/>
    <lineage>
        <taxon>Eukaryota</taxon>
        <taxon>Viridiplantae</taxon>
        <taxon>Streptophyta</taxon>
        <taxon>Embryophyta</taxon>
        <taxon>Tracheophyta</taxon>
        <taxon>Spermatophyta</taxon>
        <taxon>Magnoliopsida</taxon>
        <taxon>Liliopsida</taxon>
        <taxon>Poales</taxon>
        <taxon>Poaceae</taxon>
        <taxon>PACMAD clade</taxon>
        <taxon>Arundinoideae</taxon>
        <taxon>Arundineae</taxon>
        <taxon>Arundo</taxon>
    </lineage>
</organism>
<name>A0A0A9HJF5_ARUDO</name>
<feature type="region of interest" description="Disordered" evidence="1">
    <location>
        <begin position="24"/>
        <end position="45"/>
    </location>
</feature>
<proteinExistence type="predicted"/>
<dbReference type="AlphaFoldDB" id="A0A0A9HJF5"/>